<feature type="transmembrane region" description="Helical" evidence="7">
    <location>
        <begin position="275"/>
        <end position="297"/>
    </location>
</feature>
<dbReference type="GO" id="GO:0006506">
    <property type="term" value="P:GPI anchor biosynthetic process"/>
    <property type="evidence" value="ECO:0007669"/>
    <property type="project" value="UniProtKB-KW"/>
</dbReference>
<dbReference type="OMA" id="DFMIEDC"/>
<evidence type="ECO:0000256" key="6">
    <source>
        <dbReference type="ARBA" id="ARBA00023136"/>
    </source>
</evidence>
<dbReference type="Proteomes" id="UP000070444">
    <property type="component" value="Unassembled WGS sequence"/>
</dbReference>
<keyword evidence="6 7" id="KW-0472">Membrane</keyword>
<dbReference type="AlphaFoldDB" id="A0A137NRV0"/>
<dbReference type="GO" id="GO:0030026">
    <property type="term" value="P:intracellular manganese ion homeostasis"/>
    <property type="evidence" value="ECO:0007669"/>
    <property type="project" value="EnsemblFungi"/>
</dbReference>
<dbReference type="Pfam" id="PF04080">
    <property type="entry name" value="Per1"/>
    <property type="match status" value="1"/>
</dbReference>
<feature type="chain" id="PRO_5012542901" description="Post-GPI attachment to proteins factor 3" evidence="8">
    <location>
        <begin position="16"/>
        <end position="319"/>
    </location>
</feature>
<keyword evidence="7" id="KW-0256">Endoplasmic reticulum</keyword>
<evidence type="ECO:0000313" key="10">
    <source>
        <dbReference type="Proteomes" id="UP000070444"/>
    </source>
</evidence>
<feature type="transmembrane region" description="Helical" evidence="7">
    <location>
        <begin position="213"/>
        <end position="234"/>
    </location>
</feature>
<dbReference type="PANTHER" id="PTHR13148">
    <property type="entry name" value="PER1-RELATED"/>
    <property type="match status" value="1"/>
</dbReference>
<dbReference type="STRING" id="796925.A0A137NRV0"/>
<evidence type="ECO:0000313" key="9">
    <source>
        <dbReference type="EMBL" id="KXN65475.1"/>
    </source>
</evidence>
<comment type="function">
    <text evidence="7">Involved in the lipid remodeling steps of GPI-anchor maturation.</text>
</comment>
<feature type="signal peptide" evidence="8">
    <location>
        <begin position="1"/>
        <end position="15"/>
    </location>
</feature>
<organism evidence="9 10">
    <name type="scientific">Conidiobolus coronatus (strain ATCC 28846 / CBS 209.66 / NRRL 28638)</name>
    <name type="common">Delacroixia coronata</name>
    <dbReference type="NCBI Taxonomy" id="796925"/>
    <lineage>
        <taxon>Eukaryota</taxon>
        <taxon>Fungi</taxon>
        <taxon>Fungi incertae sedis</taxon>
        <taxon>Zoopagomycota</taxon>
        <taxon>Entomophthoromycotina</taxon>
        <taxon>Entomophthoromycetes</taxon>
        <taxon>Entomophthorales</taxon>
        <taxon>Ancylistaceae</taxon>
        <taxon>Conidiobolus</taxon>
    </lineage>
</organism>
<protein>
    <recommendedName>
        <fullName evidence="7">Post-GPI attachment to proteins factor 3</fullName>
    </recommendedName>
</protein>
<evidence type="ECO:0000256" key="4">
    <source>
        <dbReference type="ARBA" id="ARBA00022729"/>
    </source>
</evidence>
<keyword evidence="10" id="KW-1185">Reference proteome</keyword>
<evidence type="ECO:0000256" key="5">
    <source>
        <dbReference type="ARBA" id="ARBA00022989"/>
    </source>
</evidence>
<dbReference type="GO" id="GO:0000329">
    <property type="term" value="C:fungal-type vacuole membrane"/>
    <property type="evidence" value="ECO:0007669"/>
    <property type="project" value="EnsemblFungi"/>
</dbReference>
<comment type="similarity">
    <text evidence="7">Belongs to the PGAP3 family.</text>
</comment>
<comment type="subcellular location">
    <subcellularLocation>
        <location evidence="1">Endomembrane system</location>
        <topology evidence="1">Multi-pass membrane protein</topology>
    </subcellularLocation>
    <subcellularLocation>
        <location evidence="7">Endoplasmic reticulum membrane</location>
        <topology evidence="7">Multi-pass membrane protein</topology>
    </subcellularLocation>
</comment>
<keyword evidence="5 7" id="KW-1133">Transmembrane helix</keyword>
<evidence type="ECO:0000256" key="8">
    <source>
        <dbReference type="SAM" id="SignalP"/>
    </source>
</evidence>
<feature type="transmembrane region" description="Helical" evidence="7">
    <location>
        <begin position="182"/>
        <end position="201"/>
    </location>
</feature>
<evidence type="ECO:0000256" key="3">
    <source>
        <dbReference type="ARBA" id="ARBA00022692"/>
    </source>
</evidence>
<evidence type="ECO:0000256" key="1">
    <source>
        <dbReference type="ARBA" id="ARBA00004127"/>
    </source>
</evidence>
<dbReference type="GO" id="GO:0016788">
    <property type="term" value="F:hydrolase activity, acting on ester bonds"/>
    <property type="evidence" value="ECO:0007669"/>
    <property type="project" value="TreeGrafter"/>
</dbReference>
<name>A0A137NRV0_CONC2</name>
<gene>
    <name evidence="9" type="ORF">CONCODRAFT_141644</name>
</gene>
<accession>A0A137NRV0</accession>
<keyword evidence="3 7" id="KW-0812">Transmembrane</keyword>
<comment type="caution">
    <text evidence="7">Lacks conserved residue(s) required for the propagation of feature annotation.</text>
</comment>
<dbReference type="OrthoDB" id="419770at2759"/>
<evidence type="ECO:0000256" key="7">
    <source>
        <dbReference type="RuleBase" id="RU365066"/>
    </source>
</evidence>
<evidence type="ECO:0000256" key="2">
    <source>
        <dbReference type="ARBA" id="ARBA00022502"/>
    </source>
</evidence>
<keyword evidence="4 8" id="KW-0732">Signal</keyword>
<sequence>LSLIFLIGLISCSIGDRDEGYNACLNVNFHKHCNNEYEFKVDPPLSLKLFRWSCLADVKYNCMHEITQQRINQGLNIVQYYGKWPFWRVFGIQEIFSVIFSIGNGYAHYVHRSKLNRLPNNFYLINYLKGYNLVTINTWIWSTVFHCRDVRITERLDYFSALASVQFALHYCFLRVFQVKAFWQQLIAIILSLSFYANHIYNMNQHFDYGYNMKVNIAIGVITNLLWIGWSVYIKYFDQSSKSPKTAHPDPWGPVVVGVQLSLAMSLEILDFPPILGYVDAHSLWHGATILVIYRYYKFMIADAHWYAKSFDTTSDKLI</sequence>
<feature type="non-terminal residue" evidence="9">
    <location>
        <position position="1"/>
    </location>
</feature>
<dbReference type="EMBL" id="KQ964873">
    <property type="protein sequence ID" value="KXN65475.1"/>
    <property type="molecule type" value="Genomic_DNA"/>
</dbReference>
<dbReference type="PANTHER" id="PTHR13148:SF0">
    <property type="entry name" value="POST-GPI ATTACHMENT TO PROTEINS FACTOR 3"/>
    <property type="match status" value="1"/>
</dbReference>
<dbReference type="GO" id="GO:0005789">
    <property type="term" value="C:endoplasmic reticulum membrane"/>
    <property type="evidence" value="ECO:0007669"/>
    <property type="project" value="UniProtKB-SubCell"/>
</dbReference>
<dbReference type="InterPro" id="IPR007217">
    <property type="entry name" value="Per1-like"/>
</dbReference>
<reference evidence="9 10" key="1">
    <citation type="journal article" date="2015" name="Genome Biol. Evol.">
        <title>Phylogenomic analyses indicate that early fungi evolved digesting cell walls of algal ancestors of land plants.</title>
        <authorList>
            <person name="Chang Y."/>
            <person name="Wang S."/>
            <person name="Sekimoto S."/>
            <person name="Aerts A.L."/>
            <person name="Choi C."/>
            <person name="Clum A."/>
            <person name="LaButti K.M."/>
            <person name="Lindquist E.A."/>
            <person name="Yee Ngan C."/>
            <person name="Ohm R.A."/>
            <person name="Salamov A.A."/>
            <person name="Grigoriev I.V."/>
            <person name="Spatafora J.W."/>
            <person name="Berbee M.L."/>
        </authorList>
    </citation>
    <scope>NUCLEOTIDE SEQUENCE [LARGE SCALE GENOMIC DNA]</scope>
    <source>
        <strain evidence="9 10">NRRL 28638</strain>
    </source>
</reference>
<proteinExistence type="inferred from homology"/>
<keyword evidence="2 7" id="KW-0337">GPI-anchor biosynthesis</keyword>